<reference evidence="1" key="1">
    <citation type="submission" date="2021-06" db="EMBL/GenBank/DDBJ databases">
        <authorList>
            <person name="Kallberg Y."/>
            <person name="Tangrot J."/>
            <person name="Rosling A."/>
        </authorList>
    </citation>
    <scope>NUCLEOTIDE SEQUENCE</scope>
    <source>
        <strain evidence="1">FL966</strain>
    </source>
</reference>
<dbReference type="Proteomes" id="UP000789759">
    <property type="component" value="Unassembled WGS sequence"/>
</dbReference>
<evidence type="ECO:0000313" key="1">
    <source>
        <dbReference type="EMBL" id="CAG8451322.1"/>
    </source>
</evidence>
<sequence>MTLDSGAEPSIITENIIKHVGVKINKSETHVLSDIATISVESIGVIYNLLITLAPSCIIYKDFIVSKKSTPSEYILHDLQNLNMNDVFKKNI</sequence>
<dbReference type="AlphaFoldDB" id="A0A9N8VIJ6"/>
<evidence type="ECO:0000313" key="2">
    <source>
        <dbReference type="Proteomes" id="UP000789759"/>
    </source>
</evidence>
<protein>
    <submittedName>
        <fullName evidence="1">15328_t:CDS:1</fullName>
    </submittedName>
</protein>
<gene>
    <name evidence="1" type="ORF">CPELLU_LOCUS158</name>
</gene>
<dbReference type="EMBL" id="CAJVQA010000030">
    <property type="protein sequence ID" value="CAG8451322.1"/>
    <property type="molecule type" value="Genomic_DNA"/>
</dbReference>
<accession>A0A9N8VIJ6</accession>
<organism evidence="1 2">
    <name type="scientific">Cetraspora pellucida</name>
    <dbReference type="NCBI Taxonomy" id="1433469"/>
    <lineage>
        <taxon>Eukaryota</taxon>
        <taxon>Fungi</taxon>
        <taxon>Fungi incertae sedis</taxon>
        <taxon>Mucoromycota</taxon>
        <taxon>Glomeromycotina</taxon>
        <taxon>Glomeromycetes</taxon>
        <taxon>Diversisporales</taxon>
        <taxon>Gigasporaceae</taxon>
        <taxon>Cetraspora</taxon>
    </lineage>
</organism>
<name>A0A9N8VIJ6_9GLOM</name>
<dbReference type="OrthoDB" id="2431104at2759"/>
<comment type="caution">
    <text evidence="1">The sequence shown here is derived from an EMBL/GenBank/DDBJ whole genome shotgun (WGS) entry which is preliminary data.</text>
</comment>
<proteinExistence type="predicted"/>
<keyword evidence="2" id="KW-1185">Reference proteome</keyword>